<accession>A0A0B6AQJ7</accession>
<evidence type="ECO:0000313" key="3">
    <source>
        <dbReference type="EMBL" id="AJI22119.1"/>
    </source>
</evidence>
<dbReference type="PROSITE" id="PS51257">
    <property type="entry name" value="PROKAR_LIPOPROTEIN"/>
    <property type="match status" value="1"/>
</dbReference>
<dbReference type="AlphaFoldDB" id="A0A0B6AQJ7"/>
<dbReference type="RefSeq" id="WP_013057715.1">
    <property type="nucleotide sequence ID" value="NZ_BCVB01000006.1"/>
</dbReference>
<feature type="region of interest" description="Disordered" evidence="1">
    <location>
        <begin position="84"/>
        <end position="106"/>
    </location>
</feature>
<protein>
    <recommendedName>
        <fullName evidence="5">Lipoprotein</fullName>
    </recommendedName>
</protein>
<dbReference type="KEGG" id="bmeg:BG04_5550"/>
<feature type="signal peptide" evidence="2">
    <location>
        <begin position="1"/>
        <end position="24"/>
    </location>
</feature>
<dbReference type="GeneID" id="93643491"/>
<evidence type="ECO:0008006" key="5">
    <source>
        <dbReference type="Google" id="ProtNLM"/>
    </source>
</evidence>
<feature type="compositionally biased region" description="Gly residues" evidence="1">
    <location>
        <begin position="96"/>
        <end position="106"/>
    </location>
</feature>
<organism evidence="3 4">
    <name type="scientific">Priestia megaterium (strain ATCC 14581 / DSM 32 / CCUG 1817 / JCM 2506 / NBRC 15308 / NCIMB 9376 / NCTC 10342 / NRRL B-14308 / VKM B-512 / Ford 19)</name>
    <name type="common">Bacillus megaterium</name>
    <dbReference type="NCBI Taxonomy" id="1348623"/>
    <lineage>
        <taxon>Bacteria</taxon>
        <taxon>Bacillati</taxon>
        <taxon>Bacillota</taxon>
        <taxon>Bacilli</taxon>
        <taxon>Bacillales</taxon>
        <taxon>Bacillaceae</taxon>
        <taxon>Priestia</taxon>
    </lineage>
</organism>
<proteinExistence type="predicted"/>
<sequence>MSKTKKMMAGVLTTALMTSLVACGSTDQARPAKPKDKSCDKWKWDEDTQTYYCSDSSSSHSGSYYHGGRYYGSKKQLTSSSAYKSFKSSSSYKSGIGSGSKGGFGG</sequence>
<feature type="compositionally biased region" description="Low complexity" evidence="1">
    <location>
        <begin position="84"/>
        <end position="95"/>
    </location>
</feature>
<dbReference type="HOGENOM" id="CLU_147842_0_0_9"/>
<evidence type="ECO:0000256" key="1">
    <source>
        <dbReference type="SAM" id="MobiDB-lite"/>
    </source>
</evidence>
<evidence type="ECO:0000256" key="2">
    <source>
        <dbReference type="SAM" id="SignalP"/>
    </source>
</evidence>
<name>A0A0B6AQJ7_PRIM2</name>
<gene>
    <name evidence="3" type="ORF">BG04_5550</name>
</gene>
<dbReference type="Proteomes" id="UP000031829">
    <property type="component" value="Chromosome"/>
</dbReference>
<keyword evidence="2" id="KW-0732">Signal</keyword>
<reference evidence="3 4" key="1">
    <citation type="journal article" date="2015" name="Genome Announc.">
        <title>Complete genome sequences for 35 biothreat assay-relevant bacillus species.</title>
        <authorList>
            <person name="Johnson S.L."/>
            <person name="Daligault H.E."/>
            <person name="Davenport K.W."/>
            <person name="Jaissle J."/>
            <person name="Frey K.G."/>
            <person name="Ladner J.T."/>
            <person name="Broomall S.M."/>
            <person name="Bishop-Lilly K.A."/>
            <person name="Bruce D.C."/>
            <person name="Gibbons H.S."/>
            <person name="Coyne S.R."/>
            <person name="Lo C.C."/>
            <person name="Meincke L."/>
            <person name="Munk A.C."/>
            <person name="Koroleva G.I."/>
            <person name="Rosenzweig C.N."/>
            <person name="Palacios G.F."/>
            <person name="Redden C.L."/>
            <person name="Minogue T.D."/>
            <person name="Chain P.S."/>
        </authorList>
    </citation>
    <scope>NUCLEOTIDE SEQUENCE [LARGE SCALE GENOMIC DNA]</scope>
    <source>
        <strain evidence="4">ATCC 14581 / DSM 32 / JCM 2506 / NBRC 15308 / NCIMB 9376 / NCTC 10342 / NRRL B-14308 / VKM B-512</strain>
    </source>
</reference>
<dbReference type="EMBL" id="CP009920">
    <property type="protein sequence ID" value="AJI22119.1"/>
    <property type="molecule type" value="Genomic_DNA"/>
</dbReference>
<feature type="chain" id="PRO_5044231664" description="Lipoprotein" evidence="2">
    <location>
        <begin position="25"/>
        <end position="106"/>
    </location>
</feature>
<evidence type="ECO:0000313" key="4">
    <source>
        <dbReference type="Proteomes" id="UP000031829"/>
    </source>
</evidence>